<dbReference type="CDD" id="cd01714">
    <property type="entry name" value="ETF_beta"/>
    <property type="match status" value="1"/>
</dbReference>
<evidence type="ECO:0000256" key="2">
    <source>
        <dbReference type="ARBA" id="ARBA00016797"/>
    </source>
</evidence>
<dbReference type="InterPro" id="IPR033948">
    <property type="entry name" value="ETF_beta_N"/>
</dbReference>
<dbReference type="Gene3D" id="3.40.50.620">
    <property type="entry name" value="HUPs"/>
    <property type="match status" value="1"/>
</dbReference>
<evidence type="ECO:0000313" key="7">
    <source>
        <dbReference type="Proteomes" id="UP001366166"/>
    </source>
</evidence>
<dbReference type="PANTHER" id="PTHR21294:SF8">
    <property type="entry name" value="ELECTRON TRANSFER FLAVOPROTEIN SUBUNIT BETA"/>
    <property type="match status" value="1"/>
</dbReference>
<dbReference type="PANTHER" id="PTHR21294">
    <property type="entry name" value="ELECTRON TRANSFER FLAVOPROTEIN BETA-SUBUNIT"/>
    <property type="match status" value="1"/>
</dbReference>
<dbReference type="EMBL" id="AP028679">
    <property type="protein sequence ID" value="BEQ14150.1"/>
    <property type="molecule type" value="Genomic_DNA"/>
</dbReference>
<proteinExistence type="inferred from homology"/>
<dbReference type="RefSeq" id="WP_338605876.1">
    <property type="nucleotide sequence ID" value="NZ_AP028679.1"/>
</dbReference>
<dbReference type="KEGG" id="dmp:FAK_12160"/>
<evidence type="ECO:0000259" key="5">
    <source>
        <dbReference type="SMART" id="SM00893"/>
    </source>
</evidence>
<dbReference type="Pfam" id="PF01012">
    <property type="entry name" value="ETF"/>
    <property type="match status" value="1"/>
</dbReference>
<keyword evidence="7" id="KW-1185">Reference proteome</keyword>
<reference evidence="7" key="1">
    <citation type="journal article" date="2023" name="Arch. Microbiol.">
        <title>Desulfoferula mesophilus gen. nov. sp. nov., a mesophilic sulfate-reducing bacterium isolated from a brackish lake sediment.</title>
        <authorList>
            <person name="Watanabe T."/>
            <person name="Yabe T."/>
            <person name="Tsuji J.M."/>
            <person name="Fukui M."/>
        </authorList>
    </citation>
    <scope>NUCLEOTIDE SEQUENCE [LARGE SCALE GENOMIC DNA]</scope>
    <source>
        <strain evidence="7">12FAK</strain>
    </source>
</reference>
<dbReference type="InterPro" id="IPR014730">
    <property type="entry name" value="ETF_a/b_N"/>
</dbReference>
<accession>A0AAU9EDZ9</accession>
<evidence type="ECO:0000313" key="6">
    <source>
        <dbReference type="EMBL" id="BEQ14150.1"/>
    </source>
</evidence>
<dbReference type="InterPro" id="IPR014729">
    <property type="entry name" value="Rossmann-like_a/b/a_fold"/>
</dbReference>
<gene>
    <name evidence="6" type="ORF">FAK_12160</name>
</gene>
<dbReference type="PIRSF" id="PIRSF000090">
    <property type="entry name" value="Beta-ETF"/>
    <property type="match status" value="1"/>
</dbReference>
<protein>
    <recommendedName>
        <fullName evidence="2">Electron transfer flavoprotein subunit beta</fullName>
    </recommendedName>
</protein>
<feature type="domain" description="Electron transfer flavoprotein alpha/beta-subunit N-terminal" evidence="5">
    <location>
        <begin position="22"/>
        <end position="212"/>
    </location>
</feature>
<dbReference type="InterPro" id="IPR012255">
    <property type="entry name" value="ETF_b"/>
</dbReference>
<dbReference type="AlphaFoldDB" id="A0AAU9EDZ9"/>
<dbReference type="GO" id="GO:0009055">
    <property type="term" value="F:electron transfer activity"/>
    <property type="evidence" value="ECO:0007669"/>
    <property type="project" value="InterPro"/>
</dbReference>
<sequence>MKILVLVKNVPEVAEAELEIDQGALDLEDLEMVINEWDNYAVEEAVRITEATGGEVHLMTLGGEDDEDVLRRGLAMGAHGASQLCDEAFDGSDPATLARVFAAAVKDGGYDLILSGVQSADLGQASTGVLLAQELGLPHATMAIALELGAGEVVVTRELENNTSEKVALPLPAVVTVQSGINQPRYVSIMGIRKVRKMTIDMLEAGDLGLDEDAVGAAASIVASQSLALPPVGEGAQMLEGALDSVCDQAAAILREKGGLA</sequence>
<dbReference type="Proteomes" id="UP001366166">
    <property type="component" value="Chromosome"/>
</dbReference>
<evidence type="ECO:0000256" key="1">
    <source>
        <dbReference type="ARBA" id="ARBA00007557"/>
    </source>
</evidence>
<keyword evidence="4" id="KW-0249">Electron transport</keyword>
<name>A0AAU9EDZ9_9BACT</name>
<comment type="similarity">
    <text evidence="1">Belongs to the ETF beta-subunit/FixA family.</text>
</comment>
<keyword evidence="3" id="KW-0813">Transport</keyword>
<dbReference type="SUPFAM" id="SSF52402">
    <property type="entry name" value="Adenine nucleotide alpha hydrolases-like"/>
    <property type="match status" value="1"/>
</dbReference>
<organism evidence="6 7">
    <name type="scientific">Desulfoferula mesophila</name>
    <dbReference type="NCBI Taxonomy" id="3058419"/>
    <lineage>
        <taxon>Bacteria</taxon>
        <taxon>Pseudomonadati</taxon>
        <taxon>Thermodesulfobacteriota</taxon>
        <taxon>Desulfarculia</taxon>
        <taxon>Desulfarculales</taxon>
        <taxon>Desulfarculaceae</taxon>
        <taxon>Desulfoferula</taxon>
    </lineage>
</organism>
<evidence type="ECO:0000256" key="4">
    <source>
        <dbReference type="ARBA" id="ARBA00022982"/>
    </source>
</evidence>
<dbReference type="SMART" id="SM00893">
    <property type="entry name" value="ETF"/>
    <property type="match status" value="1"/>
</dbReference>
<evidence type="ECO:0000256" key="3">
    <source>
        <dbReference type="ARBA" id="ARBA00022448"/>
    </source>
</evidence>